<comment type="caution">
    <text evidence="2">The sequence shown here is derived from an EMBL/GenBank/DDBJ whole genome shotgun (WGS) entry which is preliminary data.</text>
</comment>
<evidence type="ECO:0000313" key="2">
    <source>
        <dbReference type="EMBL" id="KRN26215.1"/>
    </source>
</evidence>
<dbReference type="EMBL" id="AYZM01000041">
    <property type="protein sequence ID" value="KRN26215.1"/>
    <property type="molecule type" value="Genomic_DNA"/>
</dbReference>
<keyword evidence="1" id="KW-1133">Transmembrane helix</keyword>
<dbReference type="OrthoDB" id="47652at2"/>
<keyword evidence="1" id="KW-0472">Membrane</keyword>
<keyword evidence="1" id="KW-0812">Transmembrane</keyword>
<name>A0A0R2FLX3_9LACO</name>
<evidence type="ECO:0000256" key="1">
    <source>
        <dbReference type="SAM" id="Phobius"/>
    </source>
</evidence>
<proteinExistence type="predicted"/>
<gene>
    <name evidence="2" type="ORF">FD14_GL002587</name>
</gene>
<feature type="transmembrane region" description="Helical" evidence="1">
    <location>
        <begin position="34"/>
        <end position="58"/>
    </location>
</feature>
<keyword evidence="3" id="KW-1185">Reference proteome</keyword>
<dbReference type="STRING" id="1423804.FD14_GL002587"/>
<organism evidence="2 3">
    <name type="scientific">Secundilactobacillus similis DSM 23365 = JCM 2765</name>
    <dbReference type="NCBI Taxonomy" id="1423804"/>
    <lineage>
        <taxon>Bacteria</taxon>
        <taxon>Bacillati</taxon>
        <taxon>Bacillota</taxon>
        <taxon>Bacilli</taxon>
        <taxon>Lactobacillales</taxon>
        <taxon>Lactobacillaceae</taxon>
        <taxon>Secundilactobacillus</taxon>
    </lineage>
</organism>
<dbReference type="Proteomes" id="UP000051442">
    <property type="component" value="Unassembled WGS sequence"/>
</dbReference>
<dbReference type="PATRIC" id="fig|1423804.4.peg.2797"/>
<sequence>MLAIIVYALMSWFPGAYQTGFGRFLGRIVEPFQSWFNFAHVGMLGFQPVVAIFVLGIIRSGLYYVEELLFRLLGWY</sequence>
<dbReference type="RefSeq" id="WP_057151695.1">
    <property type="nucleotide sequence ID" value="NZ_AYZM01000041.1"/>
</dbReference>
<dbReference type="AlphaFoldDB" id="A0A0R2FLX3"/>
<protein>
    <recommendedName>
        <fullName evidence="4">YggT family protein</fullName>
    </recommendedName>
</protein>
<evidence type="ECO:0000313" key="3">
    <source>
        <dbReference type="Proteomes" id="UP000051442"/>
    </source>
</evidence>
<evidence type="ECO:0008006" key="4">
    <source>
        <dbReference type="Google" id="ProtNLM"/>
    </source>
</evidence>
<reference evidence="2" key="1">
    <citation type="journal article" date="2015" name="Genome Announc.">
        <title>Expanding the biotechnology potential of lactobacilli through comparative genomics of 213 strains and associated genera.</title>
        <authorList>
            <person name="Sun Z."/>
            <person name="Harris H.M."/>
            <person name="McCann A."/>
            <person name="Guo C."/>
            <person name="Argimon S."/>
            <person name="Zhang W."/>
            <person name="Yang X."/>
            <person name="Jeffery I.B."/>
            <person name="Cooney J.C."/>
            <person name="Kagawa T.F."/>
            <person name="Liu W."/>
            <person name="Song Y."/>
            <person name="Salvetti E."/>
            <person name="Wrobel A."/>
            <person name="Rasinkangas P."/>
            <person name="Parkhill J."/>
            <person name="Rea M.C."/>
            <person name="O'Sullivan O."/>
            <person name="Ritari J."/>
            <person name="Douillard F.P."/>
            <person name="Paul Ross R."/>
            <person name="Yang R."/>
            <person name="Briner A.E."/>
            <person name="Felis G.E."/>
            <person name="de Vos W.M."/>
            <person name="Barrangou R."/>
            <person name="Klaenhammer T.R."/>
            <person name="Caufield P.W."/>
            <person name="Cui Y."/>
            <person name="Zhang H."/>
            <person name="O'Toole P.W."/>
        </authorList>
    </citation>
    <scope>NUCLEOTIDE SEQUENCE [LARGE SCALE GENOMIC DNA]</scope>
    <source>
        <strain evidence="2">DSM 23365</strain>
    </source>
</reference>
<dbReference type="InterPro" id="IPR003425">
    <property type="entry name" value="CCB3/YggT"/>
</dbReference>
<accession>A0A0R2FLX3</accession>
<dbReference type="GO" id="GO:0016020">
    <property type="term" value="C:membrane"/>
    <property type="evidence" value="ECO:0007669"/>
    <property type="project" value="InterPro"/>
</dbReference>
<dbReference type="Pfam" id="PF02325">
    <property type="entry name" value="CCB3_YggT"/>
    <property type="match status" value="1"/>
</dbReference>